<dbReference type="SUPFAM" id="SSF52540">
    <property type="entry name" value="P-loop containing nucleoside triphosphate hydrolases"/>
    <property type="match status" value="1"/>
</dbReference>
<dbReference type="Pfam" id="PF13481">
    <property type="entry name" value="AAA_25"/>
    <property type="match status" value="1"/>
</dbReference>
<evidence type="ECO:0000313" key="3">
    <source>
        <dbReference type="EMBL" id="CRF44536.1"/>
    </source>
</evidence>
<reference evidence="1" key="1">
    <citation type="submission" date="2014-12" db="EMBL/GenBank/DDBJ databases">
        <title>Whole genome sequences of four Staphylococcus schleiferi canine isolates.</title>
        <authorList>
            <person name="Misic A.M."/>
            <person name="Cain C."/>
            <person name="Morris D.O."/>
            <person name="Rankin S."/>
            <person name="Beiting D."/>
        </authorList>
    </citation>
    <scope>NUCLEOTIDE SEQUENCE</scope>
    <source>
        <strain evidence="1">ASB11</strain>
        <strain evidence="2">ASB13</strain>
        <strain evidence="3">ASB9</strain>
    </source>
</reference>
<dbReference type="InterPro" id="IPR027417">
    <property type="entry name" value="P-loop_NTPase"/>
</dbReference>
<proteinExistence type="predicted"/>
<dbReference type="Proteomes" id="UP000045175">
    <property type="component" value="Unassembled WGS sequence"/>
</dbReference>
<reference evidence="5 6" key="3">
    <citation type="submission" date="2014-12" db="EMBL/GenBank/DDBJ databases">
        <authorList>
            <person name="Jaenicke S."/>
        </authorList>
    </citation>
    <scope>NUCLEOTIDE SEQUENCE [LARGE SCALE GENOMIC DNA]</scope>
</reference>
<evidence type="ECO:0000313" key="1">
    <source>
        <dbReference type="EMBL" id="CRF41479.1"/>
    </source>
</evidence>
<dbReference type="Proteomes" id="UP000038622">
    <property type="component" value="Unassembled WGS sequence"/>
</dbReference>
<reference evidence="4" key="2">
    <citation type="submission" date="2014-12" db="EMBL/GenBank/DDBJ databases">
        <authorList>
            <person name="Smet A."/>
        </authorList>
    </citation>
    <scope>NUCLEOTIDE SEQUENCE [LARGE SCALE GENOMIC DNA]</scope>
</reference>
<accession>A0A0K2X9T9</accession>
<dbReference type="Proteomes" id="UP000041394">
    <property type="component" value="Unassembled WGS sequence"/>
</dbReference>
<dbReference type="EMBL" id="CDMH01000007">
    <property type="protein sequence ID" value="CRF42056.1"/>
    <property type="molecule type" value="Genomic_DNA"/>
</dbReference>
<dbReference type="EMBL" id="CDMN01000044">
    <property type="protein sequence ID" value="CRF44536.1"/>
    <property type="molecule type" value="Genomic_DNA"/>
</dbReference>
<protein>
    <submittedName>
        <fullName evidence="1">RecA-family ATPase</fullName>
    </submittedName>
</protein>
<evidence type="ECO:0000313" key="6">
    <source>
        <dbReference type="Proteomes" id="UP000045175"/>
    </source>
</evidence>
<keyword evidence="4" id="KW-1185">Reference proteome</keyword>
<dbReference type="Gene3D" id="3.40.50.300">
    <property type="entry name" value="P-loop containing nucleotide triphosphate hydrolases"/>
    <property type="match status" value="1"/>
</dbReference>
<evidence type="ECO:0000313" key="2">
    <source>
        <dbReference type="EMBL" id="CRF42056.1"/>
    </source>
</evidence>
<dbReference type="OrthoDB" id="8477405at2"/>
<sequence>MASSRKNNWRDEVKRVPLSEEDLKEWHCLKHLNRIVPIAPKEDEARFDGKTWEEVKEIVSNTPIGIPVGQFEEEVSFSAWENAFRVRGMLASKLCAMDELPDPEFLLQGFKRGTCGLLSSSGGGGKSFLALTIAMSMADTTHTLPSLNGLVQSRGGVLYLSNEDDKDVIDYRVWRILQHRIDQGFITNPNPVAKSLDHNFIPIDVVAGFRREAKFLIAEGNRVKNTGLARALEILIKEKRHKYDLDIKLVILDTLSRFHALDENSNKEMTLLVGLLGDLARSANVGILMIHHSSKIGAMNYKNESASARGASALVDNVRYHLTMSSVTLQKKSNLSKDKEEMATFEEEDKQNLEAILQNEPNRDEEIERLQAIAQNKDLVRLNLSKQNLGKSAMPLYFARFRYGVLDVVKEEATPEDGLPF</sequence>
<dbReference type="RefSeq" id="WP_053940742.1">
    <property type="nucleotide sequence ID" value="NZ_CDMH01000007.1"/>
</dbReference>
<evidence type="ECO:0000313" key="5">
    <source>
        <dbReference type="Proteomes" id="UP000041394"/>
    </source>
</evidence>
<evidence type="ECO:0000313" key="4">
    <source>
        <dbReference type="Proteomes" id="UP000038622"/>
    </source>
</evidence>
<name>A0A0K2X9T9_9HELI</name>
<organism evidence="1 4">
    <name type="scientific">Helicobacter ailurogastricus</name>
    <dbReference type="NCBI Taxonomy" id="1578720"/>
    <lineage>
        <taxon>Bacteria</taxon>
        <taxon>Pseudomonadati</taxon>
        <taxon>Campylobacterota</taxon>
        <taxon>Epsilonproteobacteria</taxon>
        <taxon>Campylobacterales</taxon>
        <taxon>Helicobacteraceae</taxon>
        <taxon>Helicobacter</taxon>
    </lineage>
</organism>
<gene>
    <name evidence="1" type="ORF">HAL011_12770</name>
    <name evidence="2" type="ORF">HAL013_02060</name>
    <name evidence="3" type="ORF">HAL09_11270</name>
</gene>
<dbReference type="EMBL" id="CDML01000041">
    <property type="protein sequence ID" value="CRF41479.1"/>
    <property type="molecule type" value="Genomic_DNA"/>
</dbReference>
<dbReference type="STRING" id="1578720.HAL011_12770"/>
<dbReference type="AlphaFoldDB" id="A0A0K2X9T9"/>